<dbReference type="SUPFAM" id="SSF68912">
    <property type="entry name" value="Rho N-terminal domain-like"/>
    <property type="match status" value="1"/>
</dbReference>
<dbReference type="InterPro" id="IPR036269">
    <property type="entry name" value="Rho_N_sf"/>
</dbReference>
<protein>
    <submittedName>
        <fullName evidence="2">LEM-like protein</fullName>
    </submittedName>
</protein>
<dbReference type="InterPro" id="IPR036361">
    <property type="entry name" value="SAP_dom_sf"/>
</dbReference>
<organism evidence="2">
    <name type="scientific">Siphoviridae sp. ctWsj12</name>
    <dbReference type="NCBI Taxonomy" id="2826363"/>
    <lineage>
        <taxon>Viruses</taxon>
        <taxon>Duplodnaviria</taxon>
        <taxon>Heunggongvirae</taxon>
        <taxon>Uroviricota</taxon>
        <taxon>Caudoviricetes</taxon>
    </lineage>
</organism>
<dbReference type="InterPro" id="IPR025856">
    <property type="entry name" value="HeH/LEM_domain"/>
</dbReference>
<dbReference type="Pfam" id="PF12949">
    <property type="entry name" value="HeH"/>
    <property type="match status" value="1"/>
</dbReference>
<sequence length="40" mass="4411">MATVDYSSLTVPELKALLDERAIDYASNAKKQDLIDLLEG</sequence>
<reference evidence="2" key="1">
    <citation type="journal article" date="2021" name="Proc. Natl. Acad. Sci. U.S.A.">
        <title>A Catalog of Tens of Thousands of Viruses from Human Metagenomes Reveals Hidden Associations with Chronic Diseases.</title>
        <authorList>
            <person name="Tisza M.J."/>
            <person name="Buck C.B."/>
        </authorList>
    </citation>
    <scope>NUCLEOTIDE SEQUENCE</scope>
    <source>
        <strain evidence="2">CtWsj12</strain>
    </source>
</reference>
<evidence type="ECO:0000259" key="1">
    <source>
        <dbReference type="Pfam" id="PF12949"/>
    </source>
</evidence>
<dbReference type="CDD" id="cd12935">
    <property type="entry name" value="LEM_like"/>
    <property type="match status" value="1"/>
</dbReference>
<name>A0A8S5NSZ4_9CAUD</name>
<dbReference type="EMBL" id="BK015233">
    <property type="protein sequence ID" value="DAD97171.1"/>
    <property type="molecule type" value="Genomic_DNA"/>
</dbReference>
<accession>A0A8S5NSZ4</accession>
<proteinExistence type="predicted"/>
<evidence type="ECO:0000313" key="2">
    <source>
        <dbReference type="EMBL" id="DAD97171.1"/>
    </source>
</evidence>
<dbReference type="Gene3D" id="1.10.720.30">
    <property type="entry name" value="SAP domain"/>
    <property type="match status" value="1"/>
</dbReference>
<feature type="domain" description="HeH/LEM" evidence="1">
    <location>
        <begin position="7"/>
        <end position="39"/>
    </location>
</feature>